<dbReference type="EMBL" id="FNDN01000019">
    <property type="protein sequence ID" value="SDJ20634.1"/>
    <property type="molecule type" value="Genomic_DNA"/>
</dbReference>
<gene>
    <name evidence="1" type="ORF">SAMN05444695_1192</name>
</gene>
<sequence>MSCVCRYFECRERLTHLLSSPRPFEVRLKLGRGSVTLPGLVQSSHACIKVVQPLVDASGELTGPVDDLSQSFEVNRETSHSCP</sequence>
<reference evidence="1 2" key="1">
    <citation type="submission" date="2016-10" db="EMBL/GenBank/DDBJ databases">
        <authorList>
            <person name="de Groot N.N."/>
        </authorList>
    </citation>
    <scope>NUCLEOTIDE SEQUENCE [LARGE SCALE GENOMIC DNA]</scope>
    <source>
        <strain evidence="1 2">DSM 44892</strain>
    </source>
</reference>
<dbReference type="Proteomes" id="UP000183263">
    <property type="component" value="Unassembled WGS sequence"/>
</dbReference>
<evidence type="ECO:0000313" key="2">
    <source>
        <dbReference type="Proteomes" id="UP000183263"/>
    </source>
</evidence>
<organism evidence="1 2">
    <name type="scientific">Rhodococcus triatomae</name>
    <dbReference type="NCBI Taxonomy" id="300028"/>
    <lineage>
        <taxon>Bacteria</taxon>
        <taxon>Bacillati</taxon>
        <taxon>Actinomycetota</taxon>
        <taxon>Actinomycetes</taxon>
        <taxon>Mycobacteriales</taxon>
        <taxon>Nocardiaceae</taxon>
        <taxon>Rhodococcus</taxon>
    </lineage>
</organism>
<evidence type="ECO:0000313" key="1">
    <source>
        <dbReference type="EMBL" id="SDJ20634.1"/>
    </source>
</evidence>
<proteinExistence type="predicted"/>
<accession>A0A1G8RU86</accession>
<dbReference type="AlphaFoldDB" id="A0A1G8RU86"/>
<protein>
    <submittedName>
        <fullName evidence="1">Uncharacterized protein</fullName>
    </submittedName>
</protein>
<name>A0A1G8RU86_9NOCA</name>
<keyword evidence="2" id="KW-1185">Reference proteome</keyword>